<evidence type="ECO:0000313" key="11">
    <source>
        <dbReference type="EMBL" id="OUP60735.1"/>
    </source>
</evidence>
<dbReference type="InterPro" id="IPR050539">
    <property type="entry name" value="ThrE_Dicarb/AminoAcid_Exp"/>
</dbReference>
<organism evidence="10 13">
    <name type="scientific">Butyricicoccus pullicaecorum</name>
    <dbReference type="NCBI Taxonomy" id="501571"/>
    <lineage>
        <taxon>Bacteria</taxon>
        <taxon>Bacillati</taxon>
        <taxon>Bacillota</taxon>
        <taxon>Clostridia</taxon>
        <taxon>Eubacteriales</taxon>
        <taxon>Butyricicoccaceae</taxon>
        <taxon>Butyricicoccus</taxon>
    </lineage>
</organism>
<dbReference type="GO" id="GO:0005886">
    <property type="term" value="C:plasma membrane"/>
    <property type="evidence" value="ECO:0007669"/>
    <property type="project" value="UniProtKB-SubCell"/>
</dbReference>
<evidence type="ECO:0000256" key="1">
    <source>
        <dbReference type="ARBA" id="ARBA00004651"/>
    </source>
</evidence>
<keyword evidence="2" id="KW-1003">Cell membrane</keyword>
<feature type="domain" description="Threonine/Serine exporter ThrE" evidence="9">
    <location>
        <begin position="7"/>
        <end position="133"/>
    </location>
</feature>
<name>A0A1Y4LAK5_9FIRM</name>
<evidence type="ECO:0000256" key="6">
    <source>
        <dbReference type="ARBA" id="ARBA00023136"/>
    </source>
</evidence>
<proteinExistence type="inferred from homology"/>
<evidence type="ECO:0000313" key="10">
    <source>
        <dbReference type="EMBL" id="OUP53746.1"/>
    </source>
</evidence>
<dbReference type="GO" id="GO:0015744">
    <property type="term" value="P:succinate transport"/>
    <property type="evidence" value="ECO:0007669"/>
    <property type="project" value="TreeGrafter"/>
</dbReference>
<comment type="subcellular location">
    <subcellularLocation>
        <location evidence="1">Cell membrane</location>
        <topology evidence="1">Multi-pass membrane protein</topology>
    </subcellularLocation>
</comment>
<evidence type="ECO:0000256" key="4">
    <source>
        <dbReference type="ARBA" id="ARBA00022692"/>
    </source>
</evidence>
<reference evidence="12 13" key="1">
    <citation type="submission" date="2017-04" db="EMBL/GenBank/DDBJ databases">
        <title>Function of individual gut microbiota members based on whole genome sequencing of pure cultures obtained from chicken caecum.</title>
        <authorList>
            <person name="Medvecky M."/>
            <person name="Cejkova D."/>
            <person name="Polansky O."/>
            <person name="Karasova D."/>
            <person name="Kubasova T."/>
            <person name="Cizek A."/>
            <person name="Rychlik I."/>
        </authorList>
    </citation>
    <scope>NUCLEOTIDE SEQUENCE [LARGE SCALE GENOMIC DNA]</scope>
    <source>
        <strain evidence="12">An179</strain>
        <strain evidence="13">An180</strain>
    </source>
</reference>
<dbReference type="Proteomes" id="UP000195326">
    <property type="component" value="Unassembled WGS sequence"/>
</dbReference>
<evidence type="ECO:0000256" key="7">
    <source>
        <dbReference type="ARBA" id="ARBA00034125"/>
    </source>
</evidence>
<feature type="transmembrane region" description="Helical" evidence="8">
    <location>
        <begin position="6"/>
        <end position="22"/>
    </location>
</feature>
<dbReference type="Pfam" id="PF12821">
    <property type="entry name" value="ThrE_2"/>
    <property type="match status" value="1"/>
</dbReference>
<evidence type="ECO:0000313" key="12">
    <source>
        <dbReference type="Proteomes" id="UP000195326"/>
    </source>
</evidence>
<reference evidence="10" key="2">
    <citation type="journal article" date="2018" name="BMC Genomics">
        <title>Whole genome sequencing and function prediction of 133 gut anaerobes isolated from chicken caecum in pure cultures.</title>
        <authorList>
            <person name="Medvecky M."/>
            <person name="Cejkova D."/>
            <person name="Polansky O."/>
            <person name="Karasova D."/>
            <person name="Kubasova T."/>
            <person name="Cizek A."/>
            <person name="Rychlik I."/>
        </authorList>
    </citation>
    <scope>NUCLEOTIDE SEQUENCE</scope>
    <source>
        <strain evidence="11">An179</strain>
        <strain evidence="10">An180</strain>
    </source>
</reference>
<dbReference type="PANTHER" id="PTHR34390:SF1">
    <property type="entry name" value="SUCCINATE TRANSPORTER SUBUNIT YJJB-RELATED"/>
    <property type="match status" value="1"/>
</dbReference>
<dbReference type="Proteomes" id="UP000195897">
    <property type="component" value="Unassembled WGS sequence"/>
</dbReference>
<comment type="similarity">
    <text evidence="7">Belongs to the ThrE exporter (TC 2.A.79) family.</text>
</comment>
<dbReference type="PANTHER" id="PTHR34390">
    <property type="entry name" value="UPF0442 PROTEIN YJJB-RELATED"/>
    <property type="match status" value="1"/>
</dbReference>
<dbReference type="STRING" id="501571.GCA_900143195_02178"/>
<keyword evidence="5 8" id="KW-1133">Transmembrane helix</keyword>
<dbReference type="RefSeq" id="WP_087371057.1">
    <property type="nucleotide sequence ID" value="NZ_NFKK01000003.1"/>
</dbReference>
<keyword evidence="4 8" id="KW-0812">Transmembrane</keyword>
<comment type="caution">
    <text evidence="10">The sequence shown here is derived from an EMBL/GenBank/DDBJ whole genome shotgun (WGS) entry which is preliminary data.</text>
</comment>
<evidence type="ECO:0000256" key="3">
    <source>
        <dbReference type="ARBA" id="ARBA00022519"/>
    </source>
</evidence>
<gene>
    <name evidence="11" type="ORF">B5F15_00530</name>
    <name evidence="10" type="ORF">B5F17_03950</name>
</gene>
<keyword evidence="6 8" id="KW-0472">Membrane</keyword>
<feature type="transmembrane region" description="Helical" evidence="8">
    <location>
        <begin position="78"/>
        <end position="98"/>
    </location>
</feature>
<sequence length="157" mass="16416">MGAILYQTAASFFASLCFAVLFQVRGRNLVCAAASGGVCWLVYAVSGAGLGELPAYFLAAVATTIYAEFFARVLRTPAIVYLAAGVIPLVPGGGIYRTMLFCIRGAPEEALSACINTIGIAGAMAMGIVIVSSFVRMLSHQQIIKFQGGSSHAISRK</sequence>
<evidence type="ECO:0000256" key="5">
    <source>
        <dbReference type="ARBA" id="ARBA00022989"/>
    </source>
</evidence>
<evidence type="ECO:0000259" key="9">
    <source>
        <dbReference type="Pfam" id="PF12821"/>
    </source>
</evidence>
<feature type="transmembrane region" description="Helical" evidence="8">
    <location>
        <begin position="110"/>
        <end position="135"/>
    </location>
</feature>
<protein>
    <recommendedName>
        <fullName evidence="9">Threonine/Serine exporter ThrE domain-containing protein</fullName>
    </recommendedName>
</protein>
<dbReference type="EMBL" id="NFKL01000001">
    <property type="protein sequence ID" value="OUP60735.1"/>
    <property type="molecule type" value="Genomic_DNA"/>
</dbReference>
<feature type="transmembrane region" description="Helical" evidence="8">
    <location>
        <begin position="29"/>
        <end position="47"/>
    </location>
</feature>
<evidence type="ECO:0000256" key="8">
    <source>
        <dbReference type="SAM" id="Phobius"/>
    </source>
</evidence>
<keyword evidence="3" id="KW-0997">Cell inner membrane</keyword>
<evidence type="ECO:0000313" key="13">
    <source>
        <dbReference type="Proteomes" id="UP000195897"/>
    </source>
</evidence>
<evidence type="ECO:0000256" key="2">
    <source>
        <dbReference type="ARBA" id="ARBA00022475"/>
    </source>
</evidence>
<dbReference type="EMBL" id="NFKK01000003">
    <property type="protein sequence ID" value="OUP53746.1"/>
    <property type="molecule type" value="Genomic_DNA"/>
</dbReference>
<dbReference type="InterPro" id="IPR024528">
    <property type="entry name" value="ThrE_2"/>
</dbReference>
<dbReference type="AlphaFoldDB" id="A0A1Y4LAK5"/>
<feature type="transmembrane region" description="Helical" evidence="8">
    <location>
        <begin position="53"/>
        <end position="71"/>
    </location>
</feature>
<accession>A0A1Y4LAK5</accession>